<organism evidence="1 2">
    <name type="scientific">Caerostris extrusa</name>
    <name type="common">Bark spider</name>
    <name type="synonym">Caerostris bankana</name>
    <dbReference type="NCBI Taxonomy" id="172846"/>
    <lineage>
        <taxon>Eukaryota</taxon>
        <taxon>Metazoa</taxon>
        <taxon>Ecdysozoa</taxon>
        <taxon>Arthropoda</taxon>
        <taxon>Chelicerata</taxon>
        <taxon>Arachnida</taxon>
        <taxon>Araneae</taxon>
        <taxon>Araneomorphae</taxon>
        <taxon>Entelegynae</taxon>
        <taxon>Araneoidea</taxon>
        <taxon>Araneidae</taxon>
        <taxon>Caerostris</taxon>
    </lineage>
</organism>
<dbReference type="Proteomes" id="UP001054945">
    <property type="component" value="Unassembled WGS sequence"/>
</dbReference>
<dbReference type="EMBL" id="BPLR01000908">
    <property type="protein sequence ID" value="GIY98284.1"/>
    <property type="molecule type" value="Genomic_DNA"/>
</dbReference>
<name>A0AAV4XWM3_CAEEX</name>
<sequence>MDKTLNFEMVILGRNLDRRSRTESLCLKGPLLGFDIKMQSLQMSFLLVCVSNRSFKMLVTVEAICLHCIVVCSQVQVSLHSFENNNVFCIIIIFTINTGDAVLGKGYSFNGFLSCIWITGGSLSPLLKNLNPLNLNP</sequence>
<reference evidence="1 2" key="1">
    <citation type="submission" date="2021-06" db="EMBL/GenBank/DDBJ databases">
        <title>Caerostris extrusa draft genome.</title>
        <authorList>
            <person name="Kono N."/>
            <person name="Arakawa K."/>
        </authorList>
    </citation>
    <scope>NUCLEOTIDE SEQUENCE [LARGE SCALE GENOMIC DNA]</scope>
</reference>
<proteinExistence type="predicted"/>
<evidence type="ECO:0000313" key="2">
    <source>
        <dbReference type="Proteomes" id="UP001054945"/>
    </source>
</evidence>
<dbReference type="AlphaFoldDB" id="A0AAV4XWM3"/>
<protein>
    <submittedName>
        <fullName evidence="1">Uncharacterized protein</fullName>
    </submittedName>
</protein>
<comment type="caution">
    <text evidence="1">The sequence shown here is derived from an EMBL/GenBank/DDBJ whole genome shotgun (WGS) entry which is preliminary data.</text>
</comment>
<evidence type="ECO:0000313" key="1">
    <source>
        <dbReference type="EMBL" id="GIY98284.1"/>
    </source>
</evidence>
<accession>A0AAV4XWM3</accession>
<gene>
    <name evidence="1" type="ORF">CEXT_592341</name>
</gene>
<keyword evidence="2" id="KW-1185">Reference proteome</keyword>